<evidence type="ECO:0000313" key="3">
    <source>
        <dbReference type="Proteomes" id="UP001432062"/>
    </source>
</evidence>
<gene>
    <name evidence="2" type="ORF">OG563_39795</name>
</gene>
<dbReference type="EMBL" id="CP109441">
    <property type="protein sequence ID" value="WUV45205.1"/>
    <property type="molecule type" value="Genomic_DNA"/>
</dbReference>
<feature type="region of interest" description="Disordered" evidence="1">
    <location>
        <begin position="146"/>
        <end position="170"/>
    </location>
</feature>
<dbReference type="RefSeq" id="WP_327098414.1">
    <property type="nucleotide sequence ID" value="NZ_CP109149.1"/>
</dbReference>
<sequence>MRWSTVHRSILDSGRSPPTPDYKLGTLAAHYGVRQAHAHNALDDARVLAAVLRALIADAAGLGIAPPLLACPPKENYQSRQALPQSRSGPKMPCAFAYPGRLETGGRLVQRMKIAITGDTSTDRIELVSRAEAAGLDVTGAVSRRMRTSFSTTSPKPPVPAWPRTARTSNPLRCPSTAFRTTAAALSSRRCSTAME</sequence>
<dbReference type="Gene3D" id="3.30.420.10">
    <property type="entry name" value="Ribonuclease H-like superfamily/Ribonuclease H"/>
    <property type="match status" value="1"/>
</dbReference>
<evidence type="ECO:0000313" key="2">
    <source>
        <dbReference type="EMBL" id="WUV45205.1"/>
    </source>
</evidence>
<dbReference type="SUPFAM" id="SSF53098">
    <property type="entry name" value="Ribonuclease H-like"/>
    <property type="match status" value="1"/>
</dbReference>
<accession>A0ABZ1YSE2</accession>
<evidence type="ECO:0008006" key="4">
    <source>
        <dbReference type="Google" id="ProtNLM"/>
    </source>
</evidence>
<dbReference type="InterPro" id="IPR036397">
    <property type="entry name" value="RNaseH_sf"/>
</dbReference>
<dbReference type="Proteomes" id="UP001432062">
    <property type="component" value="Chromosome"/>
</dbReference>
<dbReference type="InterPro" id="IPR012337">
    <property type="entry name" value="RNaseH-like_sf"/>
</dbReference>
<name>A0ABZ1YSE2_9NOCA</name>
<proteinExistence type="predicted"/>
<keyword evidence="3" id="KW-1185">Reference proteome</keyword>
<organism evidence="2 3">
    <name type="scientific">Nocardia vinacea</name>
    <dbReference type="NCBI Taxonomy" id="96468"/>
    <lineage>
        <taxon>Bacteria</taxon>
        <taxon>Bacillati</taxon>
        <taxon>Actinomycetota</taxon>
        <taxon>Actinomycetes</taxon>
        <taxon>Mycobacteriales</taxon>
        <taxon>Nocardiaceae</taxon>
        <taxon>Nocardia</taxon>
    </lineage>
</organism>
<protein>
    <recommendedName>
        <fullName evidence="4">Exonuclease domain-containing protein</fullName>
    </recommendedName>
</protein>
<evidence type="ECO:0000256" key="1">
    <source>
        <dbReference type="SAM" id="MobiDB-lite"/>
    </source>
</evidence>
<reference evidence="2" key="1">
    <citation type="submission" date="2022-10" db="EMBL/GenBank/DDBJ databases">
        <title>The complete genomes of actinobacterial strains from the NBC collection.</title>
        <authorList>
            <person name="Joergensen T.S."/>
            <person name="Alvarez Arevalo M."/>
            <person name="Sterndorff E.B."/>
            <person name="Faurdal D."/>
            <person name="Vuksanovic O."/>
            <person name="Mourched A.-S."/>
            <person name="Charusanti P."/>
            <person name="Shaw S."/>
            <person name="Blin K."/>
            <person name="Weber T."/>
        </authorList>
    </citation>
    <scope>NUCLEOTIDE SEQUENCE</scope>
    <source>
        <strain evidence="2">NBC_01482</strain>
    </source>
</reference>